<dbReference type="Gene3D" id="3.40.50.720">
    <property type="entry name" value="NAD(P)-binding Rossmann-like Domain"/>
    <property type="match status" value="1"/>
</dbReference>
<dbReference type="GO" id="GO:0005997">
    <property type="term" value="P:xylulose metabolic process"/>
    <property type="evidence" value="ECO:0007669"/>
    <property type="project" value="TreeGrafter"/>
</dbReference>
<dbReference type="SMART" id="SM00822">
    <property type="entry name" value="PKS_KR"/>
    <property type="match status" value="1"/>
</dbReference>
<evidence type="ECO:0000256" key="3">
    <source>
        <dbReference type="ARBA" id="ARBA00022857"/>
    </source>
</evidence>
<protein>
    <recommendedName>
        <fullName evidence="6">Ketoreductase domain-containing protein</fullName>
    </recommendedName>
</protein>
<comment type="similarity">
    <text evidence="1 5">Belongs to the short-chain dehydrogenases/reductases (SDR) family.</text>
</comment>
<dbReference type="AlphaFoldDB" id="A0AAN8Q4S8"/>
<accession>A0AAN8Q4S8</accession>
<gene>
    <name evidence="7" type="ORF">SNE40_005530</name>
</gene>
<sequence length="180" mass="18980">MEISFKGKRALVTGGSRGIGRAISIALAKGGAETIALGSSQTHLDSLKAEVPDIKTCTVDLGDWDATRSAIEGLGDIDLLVNNAGVSRLDSFLNVKPEDFDFIMNINVKAVINVSQVVVKSMLATGKGGAIVNVSSLASTLALKEHTNYCASKGALDMMTKVMALELGPTVRKHYLLFSI</sequence>
<organism evidence="7 8">
    <name type="scientific">Patella caerulea</name>
    <name type="common">Rayed Mediterranean limpet</name>
    <dbReference type="NCBI Taxonomy" id="87958"/>
    <lineage>
        <taxon>Eukaryota</taxon>
        <taxon>Metazoa</taxon>
        <taxon>Spiralia</taxon>
        <taxon>Lophotrochozoa</taxon>
        <taxon>Mollusca</taxon>
        <taxon>Gastropoda</taxon>
        <taxon>Patellogastropoda</taxon>
        <taxon>Patelloidea</taxon>
        <taxon>Patellidae</taxon>
        <taxon>Patella</taxon>
    </lineage>
</organism>
<proteinExistence type="inferred from homology"/>
<reference evidence="7 8" key="1">
    <citation type="submission" date="2024-01" db="EMBL/GenBank/DDBJ databases">
        <title>The genome of the rayed Mediterranean limpet Patella caerulea (Linnaeus, 1758).</title>
        <authorList>
            <person name="Anh-Thu Weber A."/>
            <person name="Halstead-Nussloch G."/>
        </authorList>
    </citation>
    <scope>NUCLEOTIDE SEQUENCE [LARGE SCALE GENOMIC DNA]</scope>
    <source>
        <strain evidence="7">AATW-2023a</strain>
        <tissue evidence="7">Whole specimen</tissue>
    </source>
</reference>
<dbReference type="Pfam" id="PF00106">
    <property type="entry name" value="adh_short"/>
    <property type="match status" value="1"/>
</dbReference>
<evidence type="ECO:0000256" key="2">
    <source>
        <dbReference type="ARBA" id="ARBA00011881"/>
    </source>
</evidence>
<comment type="caution">
    <text evidence="7">The sequence shown here is derived from an EMBL/GenBank/DDBJ whole genome shotgun (WGS) entry which is preliminary data.</text>
</comment>
<dbReference type="PRINTS" id="PR00080">
    <property type="entry name" value="SDRFAMILY"/>
</dbReference>
<evidence type="ECO:0000259" key="6">
    <source>
        <dbReference type="SMART" id="SM00822"/>
    </source>
</evidence>
<dbReference type="PANTHER" id="PTHR44252">
    <property type="entry name" value="D-ERYTHRULOSE REDUCTASE"/>
    <property type="match status" value="1"/>
</dbReference>
<dbReference type="GO" id="GO:0004090">
    <property type="term" value="F:carbonyl reductase (NADPH) activity"/>
    <property type="evidence" value="ECO:0007669"/>
    <property type="project" value="TreeGrafter"/>
</dbReference>
<dbReference type="InterPro" id="IPR036291">
    <property type="entry name" value="NAD(P)-bd_dom_sf"/>
</dbReference>
<dbReference type="InterPro" id="IPR020904">
    <property type="entry name" value="Sc_DH/Rdtase_CS"/>
</dbReference>
<feature type="domain" description="Ketoreductase" evidence="6">
    <location>
        <begin position="8"/>
        <end position="174"/>
    </location>
</feature>
<dbReference type="Proteomes" id="UP001347796">
    <property type="component" value="Unassembled WGS sequence"/>
</dbReference>
<evidence type="ECO:0000256" key="5">
    <source>
        <dbReference type="RuleBase" id="RU000363"/>
    </source>
</evidence>
<comment type="subunit">
    <text evidence="2">Homotetramer.</text>
</comment>
<dbReference type="GO" id="GO:0006629">
    <property type="term" value="P:lipid metabolic process"/>
    <property type="evidence" value="ECO:0007669"/>
    <property type="project" value="UniProtKB-ARBA"/>
</dbReference>
<dbReference type="PRINTS" id="PR00081">
    <property type="entry name" value="GDHRDH"/>
</dbReference>
<dbReference type="InterPro" id="IPR051737">
    <property type="entry name" value="L-xylulose/Carbonyl_redctase"/>
</dbReference>
<dbReference type="GO" id="GO:0050038">
    <property type="term" value="F:L-xylulose reductase (NADPH) activity"/>
    <property type="evidence" value="ECO:0007669"/>
    <property type="project" value="TreeGrafter"/>
</dbReference>
<dbReference type="EMBL" id="JAZGQO010000004">
    <property type="protein sequence ID" value="KAK6187526.1"/>
    <property type="molecule type" value="Genomic_DNA"/>
</dbReference>
<dbReference type="PANTHER" id="PTHR44252:SF3">
    <property type="entry name" value="D-ERYTHRULOSE REDUCTASE-RELATED"/>
    <property type="match status" value="1"/>
</dbReference>
<keyword evidence="4" id="KW-0560">Oxidoreductase</keyword>
<keyword evidence="3" id="KW-0521">NADP</keyword>
<dbReference type="InterPro" id="IPR057326">
    <property type="entry name" value="KR_dom"/>
</dbReference>
<name>A0AAN8Q4S8_PATCE</name>
<evidence type="ECO:0000256" key="1">
    <source>
        <dbReference type="ARBA" id="ARBA00006484"/>
    </source>
</evidence>
<evidence type="ECO:0000313" key="8">
    <source>
        <dbReference type="Proteomes" id="UP001347796"/>
    </source>
</evidence>
<dbReference type="InterPro" id="IPR002347">
    <property type="entry name" value="SDR_fam"/>
</dbReference>
<dbReference type="SUPFAM" id="SSF51735">
    <property type="entry name" value="NAD(P)-binding Rossmann-fold domains"/>
    <property type="match status" value="1"/>
</dbReference>
<evidence type="ECO:0000256" key="4">
    <source>
        <dbReference type="ARBA" id="ARBA00023002"/>
    </source>
</evidence>
<keyword evidence="8" id="KW-1185">Reference proteome</keyword>
<dbReference type="GO" id="GO:0006006">
    <property type="term" value="P:glucose metabolic process"/>
    <property type="evidence" value="ECO:0007669"/>
    <property type="project" value="TreeGrafter"/>
</dbReference>
<dbReference type="PROSITE" id="PS00061">
    <property type="entry name" value="ADH_SHORT"/>
    <property type="match status" value="1"/>
</dbReference>
<evidence type="ECO:0000313" key="7">
    <source>
        <dbReference type="EMBL" id="KAK6187526.1"/>
    </source>
</evidence>